<keyword evidence="2" id="KW-1133">Transmembrane helix</keyword>
<dbReference type="NCBIfam" id="TIGR01541">
    <property type="entry name" value="tape_meas_lam_C"/>
    <property type="match status" value="1"/>
</dbReference>
<feature type="transmembrane region" description="Helical" evidence="2">
    <location>
        <begin position="159"/>
        <end position="182"/>
    </location>
</feature>
<accession>A0A9P3T9I2</accession>
<keyword evidence="1" id="KW-0175">Coiled coil</keyword>
<gene>
    <name evidence="5" type="ORF">I8531_003824</name>
</gene>
<feature type="domain" description="Bacteriophage tail tape measure N-terminal" evidence="3">
    <location>
        <begin position="146"/>
        <end position="298"/>
    </location>
</feature>
<name>A0A9P3T9I2_KLUIN</name>
<dbReference type="HAMAP" id="MF_04138">
    <property type="entry name" value="TMP_LAMBDA"/>
    <property type="match status" value="1"/>
</dbReference>
<dbReference type="AlphaFoldDB" id="A0A9P3T9I2"/>
<dbReference type="Proteomes" id="UP000867740">
    <property type="component" value="Unassembled WGS sequence"/>
</dbReference>
<comment type="caution">
    <text evidence="5">The sequence shown here is derived from an EMBL/GenBank/DDBJ whole genome shotgun (WGS) entry which is preliminary data.</text>
</comment>
<keyword evidence="2" id="KW-0472">Membrane</keyword>
<evidence type="ECO:0000259" key="4">
    <source>
        <dbReference type="Pfam" id="PF09718"/>
    </source>
</evidence>
<proteinExistence type="inferred from homology"/>
<evidence type="ECO:0000259" key="3">
    <source>
        <dbReference type="Pfam" id="PF06791"/>
    </source>
</evidence>
<evidence type="ECO:0000313" key="5">
    <source>
        <dbReference type="EMBL" id="HAT3583482.1"/>
    </source>
</evidence>
<protein>
    <submittedName>
        <fullName evidence="5">Phage tail tape measure protein</fullName>
    </submittedName>
</protein>
<feature type="coiled-coil region" evidence="1">
    <location>
        <begin position="526"/>
        <end position="573"/>
    </location>
</feature>
<dbReference type="InterPro" id="IPR006431">
    <property type="entry name" value="Phage_tape_meas_C"/>
</dbReference>
<evidence type="ECO:0000256" key="2">
    <source>
        <dbReference type="SAM" id="Phobius"/>
    </source>
</evidence>
<evidence type="ECO:0000256" key="1">
    <source>
        <dbReference type="SAM" id="Coils"/>
    </source>
</evidence>
<dbReference type="Pfam" id="PF09718">
    <property type="entry name" value="Tape_meas_lam_C"/>
    <property type="match status" value="1"/>
</dbReference>
<organism evidence="5 6">
    <name type="scientific">Kluyvera intermedia</name>
    <name type="common">Enterobacter intermedius</name>
    <dbReference type="NCBI Taxonomy" id="61648"/>
    <lineage>
        <taxon>Bacteria</taxon>
        <taxon>Pseudomonadati</taxon>
        <taxon>Pseudomonadota</taxon>
        <taxon>Gammaproteobacteria</taxon>
        <taxon>Enterobacterales</taxon>
        <taxon>Enterobacteriaceae</taxon>
        <taxon>Kluyvera</taxon>
    </lineage>
</organism>
<dbReference type="Pfam" id="PF06791">
    <property type="entry name" value="TMP_2"/>
    <property type="match status" value="2"/>
</dbReference>
<reference evidence="5" key="2">
    <citation type="submission" date="2020-10" db="EMBL/GenBank/DDBJ databases">
        <authorList>
            <consortium name="NCBI Pathogen Detection Project"/>
        </authorList>
    </citation>
    <scope>NUCLEOTIDE SEQUENCE</scope>
    <source>
        <strain evidence="5">CAVp300</strain>
    </source>
</reference>
<feature type="domain" description="Bacteriophage tail tape measure N-terminal" evidence="3">
    <location>
        <begin position="54"/>
        <end position="120"/>
    </location>
</feature>
<dbReference type="InterPro" id="IPR009628">
    <property type="entry name" value="Phage_tape_measure_N"/>
</dbReference>
<dbReference type="InterPro" id="IPR043680">
    <property type="entry name" value="GpH_LAMBDA"/>
</dbReference>
<evidence type="ECO:0000313" key="6">
    <source>
        <dbReference type="Proteomes" id="UP000867740"/>
    </source>
</evidence>
<sequence length="908" mass="97884">MSQPVGDLTVLIDLDSTKFSEQVEYTRRQIRDMGKDTAAASQDSQQSFSRQEAAAQRAGISVGQYNAALRTLPAQFTDIATQLAGGQSPFLILLQQGGQVKDSFGGLAPMFQVFRDSLFGFSAKTTEASGETSESLGDVSEQLNNTTEAAEKLGRVRGFLTPVTLGVGALAVAVGLLTYAWYKGSNELDEYTEQLILTGNYAGKTASQLDGMARKLGDSTGEVGKYAAALATAVGTGNLKGNMLEAVASSAVAMEEATGKAVEKTIAEFSKIADDPVKAALSLNEQYHFLTASVYEHITALQREGDTTGAAKLAVESYADALKSRSSLIQENLGTIETLWKNIKDAAGSAWDAMLNVGRQVSPEQTLVALRQRLAEEKKDLNALTTSSSSLSTYGFGPQNTTIQSYGDWNKSSEQRVTDRAKVISDIQAQIDSLERALTLEGDMKAVHNQSSEAQANDLAASIRANNFREKYESNAIKRARELAALEKDRGKFSESEYKMLQAGIEKRYADPKTPETKTSAGDKAQDTARAELQALQSQLKTLEQHTSVNDVISQQRKDLWNTENQYAVLEEASQHRALSAQEKSLLAHKSETLEYKRQLADLGDKVAIQQKLNQLADQASRFAEQQAAKRAAIAAQASGMSARDAERQATLSRLNEAYKFNPAAQQRVVLEQQKTYEAEDALRQNWVAGAKSGWAEYQSDATNVFTSVRDVSKAAFTGLADQMTAVFTTGKSNFKSFTTSMLKMLVQITNQLIVAYTVQQAMGWIGGGVKPAASGQSFAAPSYPKFDVGGYTGDGGKYEPKGVVHGGEFVFTKEATSRIGISNLYRQMRGYASGGYVGNTGNAISSPGGVSVYAPVSVTTPSSGPQQSSADTQLNSVYQRVINQSVQDGIAQAIRPGGLIWNAQNKR</sequence>
<feature type="domain" description="Bacteriophage tail tape measure C-terminal" evidence="4">
    <location>
        <begin position="685"/>
        <end position="759"/>
    </location>
</feature>
<reference evidence="5" key="1">
    <citation type="journal article" date="2018" name="Genome Biol.">
        <title>SKESA: strategic k-mer extension for scrupulous assemblies.</title>
        <authorList>
            <person name="Souvorov A."/>
            <person name="Agarwala R."/>
            <person name="Lipman D.J."/>
        </authorList>
    </citation>
    <scope>NUCLEOTIDE SEQUENCE</scope>
    <source>
        <strain evidence="5">CAVp300</strain>
    </source>
</reference>
<dbReference type="EMBL" id="DACSUM010000036">
    <property type="protein sequence ID" value="HAT3583482.1"/>
    <property type="molecule type" value="Genomic_DNA"/>
</dbReference>
<keyword evidence="2" id="KW-0812">Transmembrane</keyword>